<protein>
    <submittedName>
        <fullName evidence="1">Uncharacterized protein</fullName>
    </submittedName>
</protein>
<evidence type="ECO:0000313" key="2">
    <source>
        <dbReference type="Proteomes" id="UP000677244"/>
    </source>
</evidence>
<keyword evidence="2" id="KW-1185">Reference proteome</keyword>
<dbReference type="Proteomes" id="UP000677244">
    <property type="component" value="Unassembled WGS sequence"/>
</dbReference>
<sequence>MRNKEAMKDPWLIEVVPAQQTGRSSFTHSNIECRNPTHAKECYYTAAARLVNVNRWNEYAGKATASFQLFDAAGNAINRPVQKNDYLRINIPGPGNPDADGGDWVQVLQSGEKSGVEQQLTFITVRTCANPLTSNMGPTHFFDYPATSTFVIFRKQLTIMAAVFGRNEHSNLKSQNLFTRIRNWFIYIGAQLGLANLQWKALTHGLLHAKEH</sequence>
<gene>
    <name evidence="1" type="ORF">J7I42_28990</name>
</gene>
<dbReference type="EMBL" id="JAGHKO010000011">
    <property type="protein sequence ID" value="MBO9204359.1"/>
    <property type="molecule type" value="Genomic_DNA"/>
</dbReference>
<name>A0ABS3Z2H6_9BACT</name>
<accession>A0ABS3Z2H6</accession>
<organism evidence="1 2">
    <name type="scientific">Niastella soli</name>
    <dbReference type="NCBI Taxonomy" id="2821487"/>
    <lineage>
        <taxon>Bacteria</taxon>
        <taxon>Pseudomonadati</taxon>
        <taxon>Bacteroidota</taxon>
        <taxon>Chitinophagia</taxon>
        <taxon>Chitinophagales</taxon>
        <taxon>Chitinophagaceae</taxon>
        <taxon>Niastella</taxon>
    </lineage>
</organism>
<reference evidence="1 2" key="1">
    <citation type="submission" date="2021-03" db="EMBL/GenBank/DDBJ databases">
        <title>Assistant Professor.</title>
        <authorList>
            <person name="Huq M.A."/>
        </authorList>
    </citation>
    <scope>NUCLEOTIDE SEQUENCE [LARGE SCALE GENOMIC DNA]</scope>
    <source>
        <strain evidence="1 2">MAH-29</strain>
    </source>
</reference>
<comment type="caution">
    <text evidence="1">The sequence shown here is derived from an EMBL/GenBank/DDBJ whole genome shotgun (WGS) entry which is preliminary data.</text>
</comment>
<proteinExistence type="predicted"/>
<evidence type="ECO:0000313" key="1">
    <source>
        <dbReference type="EMBL" id="MBO9204359.1"/>
    </source>
</evidence>